<comment type="subcellular location">
    <subcellularLocation>
        <location evidence="3">Secreted</location>
        <location evidence="3">Extracellular space</location>
    </subcellularLocation>
</comment>
<dbReference type="InterPro" id="IPR000209">
    <property type="entry name" value="Peptidase_S8/S53_dom"/>
</dbReference>
<keyword evidence="14" id="KW-0325">Glycoprotein</keyword>
<feature type="chain" id="PRO_5034416424" description="tripeptidyl-peptidase II" evidence="16">
    <location>
        <begin position="36"/>
        <end position="599"/>
    </location>
</feature>
<evidence type="ECO:0000256" key="12">
    <source>
        <dbReference type="ARBA" id="ARBA00023026"/>
    </source>
</evidence>
<feature type="binding site" evidence="15">
    <location>
        <position position="559"/>
    </location>
    <ligand>
        <name>Ca(2+)</name>
        <dbReference type="ChEBI" id="CHEBI:29108"/>
    </ligand>
</feature>
<keyword evidence="5" id="KW-0964">Secreted</keyword>
<dbReference type="Gene3D" id="3.40.50.200">
    <property type="entry name" value="Peptidase S8/S53 domain"/>
    <property type="match status" value="1"/>
</dbReference>
<evidence type="ECO:0000256" key="16">
    <source>
        <dbReference type="SAM" id="SignalP"/>
    </source>
</evidence>
<keyword evidence="8 16" id="KW-0732">Signal</keyword>
<reference evidence="18 19" key="1">
    <citation type="journal article" date="2020" name="ISME J.">
        <title>Uncovering the hidden diversity of litter-decomposition mechanisms in mushroom-forming fungi.</title>
        <authorList>
            <person name="Floudas D."/>
            <person name="Bentzer J."/>
            <person name="Ahren D."/>
            <person name="Johansson T."/>
            <person name="Persson P."/>
            <person name="Tunlid A."/>
        </authorList>
    </citation>
    <scope>NUCLEOTIDE SEQUENCE [LARGE SCALE GENOMIC DNA]</scope>
    <source>
        <strain evidence="18 19">CBS 291.85</strain>
    </source>
</reference>
<evidence type="ECO:0000259" key="17">
    <source>
        <dbReference type="PROSITE" id="PS51695"/>
    </source>
</evidence>
<keyword evidence="13" id="KW-0865">Zymogen</keyword>
<evidence type="ECO:0000256" key="2">
    <source>
        <dbReference type="ARBA" id="ARBA00002451"/>
    </source>
</evidence>
<comment type="catalytic activity">
    <reaction evidence="1">
        <text>Release of an N-terminal tripeptide from a polypeptide.</text>
        <dbReference type="EC" id="3.4.14.10"/>
    </reaction>
</comment>
<dbReference type="InterPro" id="IPR030400">
    <property type="entry name" value="Sedolisin_dom"/>
</dbReference>
<evidence type="ECO:0000256" key="3">
    <source>
        <dbReference type="ARBA" id="ARBA00004239"/>
    </source>
</evidence>
<feature type="active site" description="Charge relay system" evidence="15">
    <location>
        <position position="310"/>
    </location>
</feature>
<dbReference type="GO" id="GO:0004252">
    <property type="term" value="F:serine-type endopeptidase activity"/>
    <property type="evidence" value="ECO:0007669"/>
    <property type="project" value="UniProtKB-UniRule"/>
</dbReference>
<gene>
    <name evidence="18" type="ORF">D9758_000883</name>
</gene>
<name>A0A8H5GZY0_9AGAR</name>
<dbReference type="CDD" id="cd04056">
    <property type="entry name" value="Peptidases_S53"/>
    <property type="match status" value="1"/>
</dbReference>
<dbReference type="Pfam" id="PF09286">
    <property type="entry name" value="Pro-kuma_activ"/>
    <property type="match status" value="1"/>
</dbReference>
<evidence type="ECO:0000256" key="14">
    <source>
        <dbReference type="ARBA" id="ARBA00023180"/>
    </source>
</evidence>
<evidence type="ECO:0000256" key="6">
    <source>
        <dbReference type="ARBA" id="ARBA00022670"/>
    </source>
</evidence>
<dbReference type="PROSITE" id="PS00138">
    <property type="entry name" value="SUBTILASE_SER"/>
    <property type="match status" value="1"/>
</dbReference>
<dbReference type="PROSITE" id="PS51695">
    <property type="entry name" value="SEDOLISIN"/>
    <property type="match status" value="1"/>
</dbReference>
<dbReference type="Pfam" id="PF00082">
    <property type="entry name" value="Peptidase_S8"/>
    <property type="match status" value="1"/>
</dbReference>
<evidence type="ECO:0000256" key="5">
    <source>
        <dbReference type="ARBA" id="ARBA00022525"/>
    </source>
</evidence>
<dbReference type="EMBL" id="JAACJM010000003">
    <property type="protein sequence ID" value="KAF5373905.1"/>
    <property type="molecule type" value="Genomic_DNA"/>
</dbReference>
<feature type="binding site" evidence="15">
    <location>
        <position position="577"/>
    </location>
    <ligand>
        <name>Ca(2+)</name>
        <dbReference type="ChEBI" id="CHEBI:29108"/>
    </ligand>
</feature>
<dbReference type="AlphaFoldDB" id="A0A8H5GZY0"/>
<keyword evidence="9 15" id="KW-0378">Hydrolase</keyword>
<dbReference type="EC" id="3.4.14.10" evidence="4"/>
<feature type="domain" description="Peptidase S53" evidence="17">
    <location>
        <begin position="232"/>
        <end position="599"/>
    </location>
</feature>
<evidence type="ECO:0000256" key="8">
    <source>
        <dbReference type="ARBA" id="ARBA00022729"/>
    </source>
</evidence>
<dbReference type="GO" id="GO:0005576">
    <property type="term" value="C:extracellular region"/>
    <property type="evidence" value="ECO:0007669"/>
    <property type="project" value="UniProtKB-SubCell"/>
</dbReference>
<dbReference type="GO" id="GO:0008240">
    <property type="term" value="F:tripeptidyl-peptidase activity"/>
    <property type="evidence" value="ECO:0007669"/>
    <property type="project" value="UniProtKB-EC"/>
</dbReference>
<dbReference type="InterPro" id="IPR036852">
    <property type="entry name" value="Peptidase_S8/S53_dom_sf"/>
</dbReference>
<evidence type="ECO:0000313" key="19">
    <source>
        <dbReference type="Proteomes" id="UP000559256"/>
    </source>
</evidence>
<dbReference type="SMART" id="SM00944">
    <property type="entry name" value="Pro-kuma_activ"/>
    <property type="match status" value="1"/>
</dbReference>
<keyword evidence="12" id="KW-0843">Virulence</keyword>
<feature type="binding site" evidence="15">
    <location>
        <position position="579"/>
    </location>
    <ligand>
        <name>Ca(2+)</name>
        <dbReference type="ChEBI" id="CHEBI:29108"/>
    </ligand>
</feature>
<evidence type="ECO:0000256" key="7">
    <source>
        <dbReference type="ARBA" id="ARBA00022723"/>
    </source>
</evidence>
<keyword evidence="11 15" id="KW-0106">Calcium</keyword>
<dbReference type="SUPFAM" id="SSF54897">
    <property type="entry name" value="Protease propeptides/inhibitors"/>
    <property type="match status" value="1"/>
</dbReference>
<dbReference type="Proteomes" id="UP000559256">
    <property type="component" value="Unassembled WGS sequence"/>
</dbReference>
<evidence type="ECO:0000256" key="10">
    <source>
        <dbReference type="ARBA" id="ARBA00022825"/>
    </source>
</evidence>
<dbReference type="FunFam" id="3.40.50.200:FF:000015">
    <property type="entry name" value="Tripeptidyl peptidase A"/>
    <property type="match status" value="1"/>
</dbReference>
<dbReference type="GO" id="GO:0046872">
    <property type="term" value="F:metal ion binding"/>
    <property type="evidence" value="ECO:0007669"/>
    <property type="project" value="UniProtKB-UniRule"/>
</dbReference>
<dbReference type="CDD" id="cd11377">
    <property type="entry name" value="Pro-peptidase_S53"/>
    <property type="match status" value="1"/>
</dbReference>
<dbReference type="GO" id="GO:0006508">
    <property type="term" value="P:proteolysis"/>
    <property type="evidence" value="ECO:0007669"/>
    <property type="project" value="UniProtKB-KW"/>
</dbReference>
<sequence length="599" mass="64682">MWRRSCGSSLPSTLHPAMLWSTTLAFIPLLGLATATPVLDNHFSNFQTKHSWATIPKGWTYHSTPPSDTLISLRLGLKQNRFDELISHLKQVSDPFHTRYGQHLSKEEVDELVAPSEETASVVAEWLTHHGIGESAISSAKEWMTVTLPLHVAENLLNTKYHVYSHDGSDERVLRTLSYSLPEEIHPHVNVITPTTYFSTLKSMRATSFLQPDIPALSLKVDADPGASCNTRITPECLRTLYNTIDYEPTQADKNSLGVAGYLDEFANRADLATFVQRFRPDAAGVTFNTTQLNGGGSNQSEPGVEANLDIQYTIGMSFPTPNTYYSTGGSPPFIPDSQTPTNTNEPYLDWVNFILSQDSIPQTFTTSYGDDEQSVPSDYALTVCDAFAQIGARGSSIMFSSGDFGVGGGDCQSNDGANQTRFQPAFPASCPWVTTVGGTTGVSPEVVADFSGGGFSNLFARPDYQADAVSEYLKDLGDEFQGLFNKTGRAYPDVSAQGIGFQVVIGGRTQSVGGTSASSPTFAGVIALLNDFRISKGLPSLGFLNPLLYAHPDVFNDVVSGSNPGCGTDGFNATTGWDPVTGLGTPDFVKMQGIVQYN</sequence>
<comment type="caution">
    <text evidence="18">The sequence shown here is derived from an EMBL/GenBank/DDBJ whole genome shotgun (WGS) entry which is preliminary data.</text>
</comment>
<organism evidence="18 19">
    <name type="scientific">Tetrapyrgos nigripes</name>
    <dbReference type="NCBI Taxonomy" id="182062"/>
    <lineage>
        <taxon>Eukaryota</taxon>
        <taxon>Fungi</taxon>
        <taxon>Dikarya</taxon>
        <taxon>Basidiomycota</taxon>
        <taxon>Agaricomycotina</taxon>
        <taxon>Agaricomycetes</taxon>
        <taxon>Agaricomycetidae</taxon>
        <taxon>Agaricales</taxon>
        <taxon>Marasmiineae</taxon>
        <taxon>Marasmiaceae</taxon>
        <taxon>Tetrapyrgos</taxon>
    </lineage>
</organism>
<dbReference type="OrthoDB" id="409122at2759"/>
<comment type="cofactor">
    <cofactor evidence="15">
        <name>Ca(2+)</name>
        <dbReference type="ChEBI" id="CHEBI:29108"/>
    </cofactor>
    <text evidence="15">Binds 1 Ca(2+) ion per subunit.</text>
</comment>
<comment type="function">
    <text evidence="2">Secreted tripeptidyl-peptidase which degrades proteins at acidic pHs and is involved in virulence.</text>
</comment>
<evidence type="ECO:0000313" key="18">
    <source>
        <dbReference type="EMBL" id="KAF5373905.1"/>
    </source>
</evidence>
<protein>
    <recommendedName>
        <fullName evidence="4">tripeptidyl-peptidase II</fullName>
        <ecNumber evidence="4">3.4.14.10</ecNumber>
    </recommendedName>
</protein>
<evidence type="ECO:0000256" key="15">
    <source>
        <dbReference type="PROSITE-ProRule" id="PRU01032"/>
    </source>
</evidence>
<dbReference type="InterPro" id="IPR023828">
    <property type="entry name" value="Peptidase_S8_Ser-AS"/>
</dbReference>
<evidence type="ECO:0000256" key="9">
    <source>
        <dbReference type="ARBA" id="ARBA00022801"/>
    </source>
</evidence>
<dbReference type="InterPro" id="IPR015366">
    <property type="entry name" value="S53_propep"/>
</dbReference>
<evidence type="ECO:0000256" key="1">
    <source>
        <dbReference type="ARBA" id="ARBA00001910"/>
    </source>
</evidence>
<dbReference type="PANTHER" id="PTHR14218">
    <property type="entry name" value="PROTEASE S8 TRIPEPTIDYL PEPTIDASE I CLN2"/>
    <property type="match status" value="1"/>
</dbReference>
<accession>A0A8H5GZY0</accession>
<dbReference type="PANTHER" id="PTHR14218:SF15">
    <property type="entry name" value="TRIPEPTIDYL-PEPTIDASE 1"/>
    <property type="match status" value="1"/>
</dbReference>
<keyword evidence="6 15" id="KW-0645">Protease</keyword>
<feature type="active site" description="Charge relay system" evidence="15">
    <location>
        <position position="306"/>
    </location>
</feature>
<keyword evidence="10 15" id="KW-0720">Serine protease</keyword>
<dbReference type="InterPro" id="IPR050819">
    <property type="entry name" value="Tripeptidyl-peptidase_I"/>
</dbReference>
<dbReference type="SUPFAM" id="SSF52743">
    <property type="entry name" value="Subtilisin-like"/>
    <property type="match status" value="1"/>
</dbReference>
<evidence type="ECO:0000256" key="13">
    <source>
        <dbReference type="ARBA" id="ARBA00023145"/>
    </source>
</evidence>
<evidence type="ECO:0000256" key="4">
    <source>
        <dbReference type="ARBA" id="ARBA00012462"/>
    </source>
</evidence>
<evidence type="ECO:0000256" key="11">
    <source>
        <dbReference type="ARBA" id="ARBA00022837"/>
    </source>
</evidence>
<feature type="binding site" evidence="15">
    <location>
        <position position="558"/>
    </location>
    <ligand>
        <name>Ca(2+)</name>
        <dbReference type="ChEBI" id="CHEBI:29108"/>
    </ligand>
</feature>
<feature type="active site" description="Charge relay system" evidence="15">
    <location>
        <position position="517"/>
    </location>
</feature>
<keyword evidence="7 15" id="KW-0479">Metal-binding</keyword>
<feature type="signal peptide" evidence="16">
    <location>
        <begin position="1"/>
        <end position="35"/>
    </location>
</feature>
<keyword evidence="19" id="KW-1185">Reference proteome</keyword>
<proteinExistence type="predicted"/>